<dbReference type="SUPFAM" id="SSF53850">
    <property type="entry name" value="Periplasmic binding protein-like II"/>
    <property type="match status" value="1"/>
</dbReference>
<proteinExistence type="predicted"/>
<dbReference type="Gene3D" id="1.10.287.70">
    <property type="match status" value="1"/>
</dbReference>
<comment type="caution">
    <text evidence="9">The sequence shown here is derived from an EMBL/GenBank/DDBJ whole genome shotgun (WGS) entry which is preliminary data.</text>
</comment>
<evidence type="ECO:0000256" key="5">
    <source>
        <dbReference type="ARBA" id="ARBA00023136"/>
    </source>
</evidence>
<evidence type="ECO:0000256" key="3">
    <source>
        <dbReference type="ARBA" id="ARBA00022692"/>
    </source>
</evidence>
<keyword evidence="10" id="KW-1185">Reference proteome</keyword>
<gene>
    <name evidence="9" type="ORF">Pmani_015034</name>
</gene>
<dbReference type="PANTHER" id="PTHR42643:SF24">
    <property type="entry name" value="IONOTROPIC RECEPTOR 60A"/>
    <property type="match status" value="1"/>
</dbReference>
<evidence type="ECO:0000256" key="4">
    <source>
        <dbReference type="ARBA" id="ARBA00022989"/>
    </source>
</evidence>
<reference evidence="9" key="1">
    <citation type="submission" date="2023-11" db="EMBL/GenBank/DDBJ databases">
        <title>Genome assemblies of two species of porcelain crab, Petrolisthes cinctipes and Petrolisthes manimaculis (Anomura: Porcellanidae).</title>
        <authorList>
            <person name="Angst P."/>
        </authorList>
    </citation>
    <scope>NUCLEOTIDE SEQUENCE</scope>
    <source>
        <strain evidence="9">PB745_02</strain>
        <tissue evidence="9">Gill</tissue>
    </source>
</reference>
<evidence type="ECO:0000313" key="10">
    <source>
        <dbReference type="Proteomes" id="UP001292094"/>
    </source>
</evidence>
<keyword evidence="5 8" id="KW-0472">Membrane</keyword>
<protein>
    <submittedName>
        <fullName evidence="9">Uncharacterized protein</fullName>
    </submittedName>
</protein>
<name>A0AAE1PUB2_9EUCA</name>
<keyword evidence="4 8" id="KW-1133">Transmembrane helix</keyword>
<comment type="subcellular location">
    <subcellularLocation>
        <location evidence="1">Cell membrane</location>
        <topology evidence="1">Multi-pass membrane protein</topology>
    </subcellularLocation>
</comment>
<dbReference type="PANTHER" id="PTHR42643">
    <property type="entry name" value="IONOTROPIC RECEPTOR 20A-RELATED"/>
    <property type="match status" value="1"/>
</dbReference>
<keyword evidence="3 8" id="KW-0812">Transmembrane</keyword>
<keyword evidence="2" id="KW-1003">Cell membrane</keyword>
<dbReference type="GO" id="GO:0005886">
    <property type="term" value="C:plasma membrane"/>
    <property type="evidence" value="ECO:0007669"/>
    <property type="project" value="UniProtKB-SubCell"/>
</dbReference>
<sequence length="434" mass="49765">MLAVSLETEHLPYGLWGDSNSCRALILHLDNGKNNTNKALRLLETDGLRKQPETRVVVVGERRDVKEVLLHHSLRNTIHALYLAVHSNTPIKALHQPRLYTNLHYFEDEIREKQEVWVYRRCLYCNYGNAGVQYMRHSKLTSPASTYQVNGLNLFNENDEFYNFDGHQLKFISAMYFPYIEFEANSDQPLTPVIPKDSLDVRLADTFSEKLNFTFIILEEPNRSWGEERDGVFSGMLGYLQREEADLCTNAAPSSGRIKVANFVRSYPVDLVTLISLKPQPLPNYLALIRPFTGSVWVGVLVSVVVWGITLWIFQLVWSRAILEVPPPEPSVTVSGQILIGWWLLYCLVIFTGYQSSLISHLTVDTAKTKPPETMDDLVKRDGWSWGIESWILTGIPLEYFSRHTDPVVQKIYRNLEVSCQMRLSKMNGIPEEL</sequence>
<feature type="transmembrane region" description="Helical" evidence="8">
    <location>
        <begin position="334"/>
        <end position="354"/>
    </location>
</feature>
<dbReference type="AlphaFoldDB" id="A0AAE1PUB2"/>
<organism evidence="9 10">
    <name type="scientific">Petrolisthes manimaculis</name>
    <dbReference type="NCBI Taxonomy" id="1843537"/>
    <lineage>
        <taxon>Eukaryota</taxon>
        <taxon>Metazoa</taxon>
        <taxon>Ecdysozoa</taxon>
        <taxon>Arthropoda</taxon>
        <taxon>Crustacea</taxon>
        <taxon>Multicrustacea</taxon>
        <taxon>Malacostraca</taxon>
        <taxon>Eumalacostraca</taxon>
        <taxon>Eucarida</taxon>
        <taxon>Decapoda</taxon>
        <taxon>Pleocyemata</taxon>
        <taxon>Anomura</taxon>
        <taxon>Galatheoidea</taxon>
        <taxon>Porcellanidae</taxon>
        <taxon>Petrolisthes</taxon>
    </lineage>
</organism>
<evidence type="ECO:0000256" key="8">
    <source>
        <dbReference type="SAM" id="Phobius"/>
    </source>
</evidence>
<dbReference type="Proteomes" id="UP001292094">
    <property type="component" value="Unassembled WGS sequence"/>
</dbReference>
<dbReference type="Gene3D" id="3.40.190.10">
    <property type="entry name" value="Periplasmic binding protein-like II"/>
    <property type="match status" value="1"/>
</dbReference>
<evidence type="ECO:0000256" key="2">
    <source>
        <dbReference type="ARBA" id="ARBA00022475"/>
    </source>
</evidence>
<evidence type="ECO:0000256" key="6">
    <source>
        <dbReference type="ARBA" id="ARBA00023170"/>
    </source>
</evidence>
<evidence type="ECO:0000313" key="9">
    <source>
        <dbReference type="EMBL" id="KAK4313630.1"/>
    </source>
</evidence>
<dbReference type="EMBL" id="JAWZYT010001281">
    <property type="protein sequence ID" value="KAK4313630.1"/>
    <property type="molecule type" value="Genomic_DNA"/>
</dbReference>
<dbReference type="InterPro" id="IPR052192">
    <property type="entry name" value="Insect_Ionotropic_Sensory_Rcpt"/>
</dbReference>
<accession>A0AAE1PUB2</accession>
<evidence type="ECO:0000256" key="7">
    <source>
        <dbReference type="ARBA" id="ARBA00023180"/>
    </source>
</evidence>
<keyword evidence="6" id="KW-0675">Receptor</keyword>
<feature type="transmembrane region" description="Helical" evidence="8">
    <location>
        <begin position="296"/>
        <end position="314"/>
    </location>
</feature>
<evidence type="ECO:0000256" key="1">
    <source>
        <dbReference type="ARBA" id="ARBA00004651"/>
    </source>
</evidence>
<keyword evidence="7" id="KW-0325">Glycoprotein</keyword>